<proteinExistence type="predicted"/>
<dbReference type="AlphaFoldDB" id="A0A2D0JML5"/>
<dbReference type="EMBL" id="NITZ01000018">
    <property type="protein sequence ID" value="PHM47497.1"/>
    <property type="molecule type" value="Genomic_DNA"/>
</dbReference>
<evidence type="ECO:0000313" key="2">
    <source>
        <dbReference type="Proteomes" id="UP000221980"/>
    </source>
</evidence>
<reference evidence="1 2" key="1">
    <citation type="journal article" date="2017" name="Nat. Microbiol.">
        <title>Natural product diversity associated with the nematode symbionts Photorhabdus and Xenorhabdus.</title>
        <authorList>
            <person name="Tobias N.J."/>
            <person name="Wolff H."/>
            <person name="Djahanschiri B."/>
            <person name="Grundmann F."/>
            <person name="Kronenwerth M."/>
            <person name="Shi Y.M."/>
            <person name="Simonyi S."/>
            <person name="Grun P."/>
            <person name="Shapiro-Ilan D."/>
            <person name="Pidot S.J."/>
            <person name="Stinear T.P."/>
            <person name="Ebersberger I."/>
            <person name="Bode H.B."/>
        </authorList>
    </citation>
    <scope>NUCLEOTIDE SEQUENCE [LARGE SCALE GENOMIC DNA]</scope>
    <source>
        <strain evidence="1 2">DSM 17902</strain>
    </source>
</reference>
<organism evidence="1 2">
    <name type="scientific">Xenorhabdus miraniensis</name>
    <dbReference type="NCBI Taxonomy" id="351674"/>
    <lineage>
        <taxon>Bacteria</taxon>
        <taxon>Pseudomonadati</taxon>
        <taxon>Pseudomonadota</taxon>
        <taxon>Gammaproteobacteria</taxon>
        <taxon>Enterobacterales</taxon>
        <taxon>Morganellaceae</taxon>
        <taxon>Xenorhabdus</taxon>
    </lineage>
</organism>
<gene>
    <name evidence="1" type="ORF">Xmir_03240</name>
</gene>
<comment type="caution">
    <text evidence="1">The sequence shown here is derived from an EMBL/GenBank/DDBJ whole genome shotgun (WGS) entry which is preliminary data.</text>
</comment>
<keyword evidence="2" id="KW-1185">Reference proteome</keyword>
<accession>A0A2D0JML5</accession>
<dbReference type="Proteomes" id="UP000221980">
    <property type="component" value="Unassembled WGS sequence"/>
</dbReference>
<protein>
    <submittedName>
        <fullName evidence="1">Phage tail fiber protein</fullName>
    </submittedName>
</protein>
<evidence type="ECO:0000313" key="1">
    <source>
        <dbReference type="EMBL" id="PHM47497.1"/>
    </source>
</evidence>
<name>A0A2D0JML5_9GAMM</name>
<sequence length="87" mass="9364">MEGKLDKGQNGADIPDKAAFVRNIGAATQGWVIDNAAGYIKYNIIDVNINEFTSWITSRPQGGHAFRFSNGSGGTGLPWSCGYVTRI</sequence>